<dbReference type="PANTHER" id="PTHR33573:SF46">
    <property type="entry name" value="CASP-LIKE PROTEIN 2A1"/>
    <property type="match status" value="1"/>
</dbReference>
<dbReference type="Proteomes" id="UP000087171">
    <property type="component" value="Chromosome Ca2"/>
</dbReference>
<evidence type="ECO:0000256" key="6">
    <source>
        <dbReference type="ARBA" id="ARBA00022989"/>
    </source>
</evidence>
<sequence>MDKGNGVEATRSSIEMENSVADEELEDRASLLRIVETFLRLFPIALCVTALVIMLKNSEENEYGSLAYSDLGAFRYLVHANGICAGYSLFSAVIVAVPRPSTMPKAWAFFLLDQVLTYIILVAGAVLAQVLYLAEKGVPTAAWNSVCDSFGSFCHKIKASLVITFVAVVCYVLLSLISSYRLFSKYDAPAPLNKPNKDIDNVAAFNG</sequence>
<evidence type="ECO:0000256" key="8">
    <source>
        <dbReference type="RuleBase" id="RU361233"/>
    </source>
</evidence>
<name>A0A1S2XM49_CICAR</name>
<proteinExistence type="inferred from homology"/>
<evidence type="ECO:0000256" key="4">
    <source>
        <dbReference type="ARBA" id="ARBA00022475"/>
    </source>
</evidence>
<feature type="transmembrane region" description="Helical" evidence="8">
    <location>
        <begin position="109"/>
        <end position="134"/>
    </location>
</feature>
<feature type="domain" description="Casparian strip membrane protein" evidence="9">
    <location>
        <begin position="31"/>
        <end position="170"/>
    </location>
</feature>
<evidence type="ECO:0000256" key="2">
    <source>
        <dbReference type="ARBA" id="ARBA00007651"/>
    </source>
</evidence>
<feature type="transmembrane region" description="Helical" evidence="8">
    <location>
        <begin position="159"/>
        <end position="177"/>
    </location>
</feature>
<evidence type="ECO:0000256" key="3">
    <source>
        <dbReference type="ARBA" id="ARBA00011489"/>
    </source>
</evidence>
<dbReference type="STRING" id="3827.A0A1S2XM49"/>
<dbReference type="PaxDb" id="3827-XP_004490772.1"/>
<evidence type="ECO:0000259" key="9">
    <source>
        <dbReference type="Pfam" id="PF04535"/>
    </source>
</evidence>
<feature type="transmembrane region" description="Helical" evidence="8">
    <location>
        <begin position="76"/>
        <end position="97"/>
    </location>
</feature>
<dbReference type="AlphaFoldDB" id="A0A1S2XM49"/>
<dbReference type="eggNOG" id="ENOG502S0J7">
    <property type="taxonomic scope" value="Eukaryota"/>
</dbReference>
<dbReference type="OrthoDB" id="749363at2759"/>
<evidence type="ECO:0000256" key="7">
    <source>
        <dbReference type="ARBA" id="ARBA00023136"/>
    </source>
</evidence>
<dbReference type="RefSeq" id="XP_004490772.1">
    <property type="nucleotide sequence ID" value="XM_004490715.2"/>
</dbReference>
<dbReference type="NCBIfam" id="TIGR01569">
    <property type="entry name" value="A_tha_TIGR01569"/>
    <property type="match status" value="1"/>
</dbReference>
<protein>
    <recommendedName>
        <fullName evidence="8">CASP-like protein</fullName>
    </recommendedName>
</protein>
<keyword evidence="10" id="KW-1185">Reference proteome</keyword>
<evidence type="ECO:0000256" key="1">
    <source>
        <dbReference type="ARBA" id="ARBA00004651"/>
    </source>
</evidence>
<gene>
    <name evidence="11" type="primary">LOC101512265</name>
</gene>
<dbReference type="GeneID" id="101512265"/>
<keyword evidence="6 8" id="KW-1133">Transmembrane helix</keyword>
<reference evidence="10" key="1">
    <citation type="journal article" date="2013" name="Nat. Biotechnol.">
        <title>Draft genome sequence of chickpea (Cicer arietinum) provides a resource for trait improvement.</title>
        <authorList>
            <person name="Varshney R.K."/>
            <person name="Song C."/>
            <person name="Saxena R.K."/>
            <person name="Azam S."/>
            <person name="Yu S."/>
            <person name="Sharpe A.G."/>
            <person name="Cannon S."/>
            <person name="Baek J."/>
            <person name="Rosen B.D."/>
            <person name="Tar'an B."/>
            <person name="Millan T."/>
            <person name="Zhang X."/>
            <person name="Ramsay L.D."/>
            <person name="Iwata A."/>
            <person name="Wang Y."/>
            <person name="Nelson W."/>
            <person name="Farmer A.D."/>
            <person name="Gaur P.M."/>
            <person name="Soderlund C."/>
            <person name="Penmetsa R.V."/>
            <person name="Xu C."/>
            <person name="Bharti A.K."/>
            <person name="He W."/>
            <person name="Winter P."/>
            <person name="Zhao S."/>
            <person name="Hane J.K."/>
            <person name="Carrasquilla-Garcia N."/>
            <person name="Condie J.A."/>
            <person name="Upadhyaya H.D."/>
            <person name="Luo M.C."/>
            <person name="Thudi M."/>
            <person name="Gowda C.L."/>
            <person name="Singh N.P."/>
            <person name="Lichtenzveig J."/>
            <person name="Gali K.K."/>
            <person name="Rubio J."/>
            <person name="Nadarajan N."/>
            <person name="Dolezel J."/>
            <person name="Bansal K.C."/>
            <person name="Xu X."/>
            <person name="Edwards D."/>
            <person name="Zhang G."/>
            <person name="Kahl G."/>
            <person name="Gil J."/>
            <person name="Singh K.B."/>
            <person name="Datta S.K."/>
            <person name="Jackson S.A."/>
            <person name="Wang J."/>
            <person name="Cook D.R."/>
        </authorList>
    </citation>
    <scope>NUCLEOTIDE SEQUENCE [LARGE SCALE GENOMIC DNA]</scope>
    <source>
        <strain evidence="10">cv. CDC Frontier</strain>
    </source>
</reference>
<comment type="similarity">
    <text evidence="2 8">Belongs to the Casparian strip membrane proteins (CASP) family.</text>
</comment>
<evidence type="ECO:0000313" key="10">
    <source>
        <dbReference type="Proteomes" id="UP000087171"/>
    </source>
</evidence>
<reference evidence="11" key="2">
    <citation type="submission" date="2025-08" db="UniProtKB">
        <authorList>
            <consortium name="RefSeq"/>
        </authorList>
    </citation>
    <scope>IDENTIFICATION</scope>
    <source>
        <tissue evidence="11">Etiolated seedlings</tissue>
    </source>
</reference>
<keyword evidence="4 8" id="KW-1003">Cell membrane</keyword>
<evidence type="ECO:0000313" key="11">
    <source>
        <dbReference type="RefSeq" id="XP_004490772.1"/>
    </source>
</evidence>
<dbReference type="PANTHER" id="PTHR33573">
    <property type="entry name" value="CASP-LIKE PROTEIN 4A4"/>
    <property type="match status" value="1"/>
</dbReference>
<feature type="transmembrane region" description="Helical" evidence="8">
    <location>
        <begin position="38"/>
        <end position="56"/>
    </location>
</feature>
<keyword evidence="5 8" id="KW-0812">Transmembrane</keyword>
<dbReference type="KEGG" id="cam:101512265"/>
<dbReference type="GO" id="GO:0005886">
    <property type="term" value="C:plasma membrane"/>
    <property type="evidence" value="ECO:0007669"/>
    <property type="project" value="UniProtKB-SubCell"/>
</dbReference>
<dbReference type="InterPro" id="IPR006702">
    <property type="entry name" value="CASP_dom"/>
</dbReference>
<comment type="subcellular location">
    <subcellularLocation>
        <location evidence="1 8">Cell membrane</location>
        <topology evidence="1 8">Multi-pass membrane protein</topology>
    </subcellularLocation>
</comment>
<evidence type="ECO:0000256" key="5">
    <source>
        <dbReference type="ARBA" id="ARBA00022692"/>
    </source>
</evidence>
<comment type="subunit">
    <text evidence="3 8">Homodimer and heterodimers.</text>
</comment>
<dbReference type="InterPro" id="IPR006459">
    <property type="entry name" value="CASP/CASPL"/>
</dbReference>
<accession>A0A1S2XM49</accession>
<dbReference type="Pfam" id="PF04535">
    <property type="entry name" value="CASP_dom"/>
    <property type="match status" value="1"/>
</dbReference>
<organism evidence="10 11">
    <name type="scientific">Cicer arietinum</name>
    <name type="common">Chickpea</name>
    <name type="synonym">Garbanzo</name>
    <dbReference type="NCBI Taxonomy" id="3827"/>
    <lineage>
        <taxon>Eukaryota</taxon>
        <taxon>Viridiplantae</taxon>
        <taxon>Streptophyta</taxon>
        <taxon>Embryophyta</taxon>
        <taxon>Tracheophyta</taxon>
        <taxon>Spermatophyta</taxon>
        <taxon>Magnoliopsida</taxon>
        <taxon>eudicotyledons</taxon>
        <taxon>Gunneridae</taxon>
        <taxon>Pentapetalae</taxon>
        <taxon>rosids</taxon>
        <taxon>fabids</taxon>
        <taxon>Fabales</taxon>
        <taxon>Fabaceae</taxon>
        <taxon>Papilionoideae</taxon>
        <taxon>50 kb inversion clade</taxon>
        <taxon>NPAAA clade</taxon>
        <taxon>Hologalegina</taxon>
        <taxon>IRL clade</taxon>
        <taxon>Cicereae</taxon>
        <taxon>Cicer</taxon>
    </lineage>
</organism>
<keyword evidence="7 8" id="KW-0472">Membrane</keyword>